<dbReference type="OrthoDB" id="2018023at2759"/>
<dbReference type="KEGG" id="eus:EUTSA_v10014603mg"/>
<reference evidence="3 4" key="1">
    <citation type="journal article" date="2013" name="Front. Plant Sci.">
        <title>The Reference Genome of the Halophytic Plant Eutrema salsugineum.</title>
        <authorList>
            <person name="Yang R."/>
            <person name="Jarvis D.E."/>
            <person name="Chen H."/>
            <person name="Beilstein M.A."/>
            <person name="Grimwood J."/>
            <person name="Jenkins J."/>
            <person name="Shu S."/>
            <person name="Prochnik S."/>
            <person name="Xin M."/>
            <person name="Ma C."/>
            <person name="Schmutz J."/>
            <person name="Wing R.A."/>
            <person name="Mitchell-Olds T."/>
            <person name="Schumaker K.S."/>
            <person name="Wang X."/>
        </authorList>
    </citation>
    <scope>NUCLEOTIDE SEQUENCE [LARGE SCALE GENOMIC DNA]</scope>
</reference>
<dbReference type="OMA" id="IKPAYRI"/>
<evidence type="ECO:0000313" key="3">
    <source>
        <dbReference type="EMBL" id="ESQ43172.1"/>
    </source>
</evidence>
<dbReference type="InterPro" id="IPR015940">
    <property type="entry name" value="UBA"/>
</dbReference>
<name>V4LL32_EUTSA</name>
<dbReference type="PROSITE" id="PS50030">
    <property type="entry name" value="UBA"/>
    <property type="match status" value="1"/>
</dbReference>
<dbReference type="PANTHER" id="PTHR15960">
    <property type="entry name" value="LD44032P"/>
    <property type="match status" value="1"/>
</dbReference>
<dbReference type="Proteomes" id="UP000030689">
    <property type="component" value="Unassembled WGS sequence"/>
</dbReference>
<proteinExistence type="predicted"/>
<dbReference type="InterPro" id="IPR009060">
    <property type="entry name" value="UBA-like_sf"/>
</dbReference>
<dbReference type="InterPro" id="IPR042575">
    <property type="entry name" value="UBAP1_C"/>
</dbReference>
<dbReference type="eggNOG" id="ENOG502QR6Z">
    <property type="taxonomic scope" value="Eukaryota"/>
</dbReference>
<feature type="domain" description="UBA" evidence="2">
    <location>
        <begin position="180"/>
        <end position="222"/>
    </location>
</feature>
<gene>
    <name evidence="3" type="ORF">EUTSA_v10014603mg</name>
</gene>
<feature type="compositionally biased region" description="Low complexity" evidence="1">
    <location>
        <begin position="21"/>
        <end position="36"/>
    </location>
</feature>
<dbReference type="GO" id="GO:0043130">
    <property type="term" value="F:ubiquitin binding"/>
    <property type="evidence" value="ECO:0007669"/>
    <property type="project" value="InterPro"/>
</dbReference>
<dbReference type="Gramene" id="ESQ43172">
    <property type="protein sequence ID" value="ESQ43172"/>
    <property type="gene ID" value="EUTSA_v10014603mg"/>
</dbReference>
<dbReference type="SUPFAM" id="SSF46934">
    <property type="entry name" value="UBA-like"/>
    <property type="match status" value="1"/>
</dbReference>
<feature type="region of interest" description="Disordered" evidence="1">
    <location>
        <begin position="127"/>
        <end position="146"/>
    </location>
</feature>
<dbReference type="Gene3D" id="1.20.120.1920">
    <property type="entry name" value="UBAP1 SOUBA domain"/>
    <property type="match status" value="1"/>
</dbReference>
<dbReference type="GO" id="GO:0043162">
    <property type="term" value="P:ubiquitin-dependent protein catabolic process via the multivesicular body sorting pathway"/>
    <property type="evidence" value="ECO:0007669"/>
    <property type="project" value="InterPro"/>
</dbReference>
<evidence type="ECO:0000256" key="1">
    <source>
        <dbReference type="SAM" id="MobiDB-lite"/>
    </source>
</evidence>
<evidence type="ECO:0000259" key="2">
    <source>
        <dbReference type="PROSITE" id="PS50030"/>
    </source>
</evidence>
<evidence type="ECO:0000313" key="4">
    <source>
        <dbReference type="Proteomes" id="UP000030689"/>
    </source>
</evidence>
<dbReference type="AlphaFoldDB" id="V4LL32"/>
<sequence length="224" mass="24386">MDYDFRNKSGPPYARPMYGTASASPSPPSSHSMYGPPGYPKIGQQSGHGQLFFPPPERNSSFQHNSSPFPSSSSSGLGIKVTMKPEYRITPPPQLLPRVADIPRSSFQFDFSLEKKVLAEAEKENPDWSKFGTENPPQAKFPEPAPSMGVDPIVMKYAGSGLNREAVNIAVANYGDNPTKVQEFANGFSAIREMGFPTNAVADALFMFENDTEKALAHLLHGSS</sequence>
<accession>V4LL32</accession>
<keyword evidence="4" id="KW-1185">Reference proteome</keyword>
<dbReference type="GO" id="GO:0000813">
    <property type="term" value="C:ESCRT I complex"/>
    <property type="evidence" value="ECO:0007669"/>
    <property type="project" value="InterPro"/>
</dbReference>
<dbReference type="InterPro" id="IPR038870">
    <property type="entry name" value="UBAP1"/>
</dbReference>
<dbReference type="EMBL" id="KI517464">
    <property type="protein sequence ID" value="ESQ43172.1"/>
    <property type="molecule type" value="Genomic_DNA"/>
</dbReference>
<protein>
    <recommendedName>
        <fullName evidence="2">UBA domain-containing protein</fullName>
    </recommendedName>
</protein>
<dbReference type="STRING" id="72664.V4LL32"/>
<dbReference type="PANTHER" id="PTHR15960:SF5">
    <property type="entry name" value="LD44032P"/>
    <property type="match status" value="1"/>
</dbReference>
<feature type="region of interest" description="Disordered" evidence="1">
    <location>
        <begin position="1"/>
        <end position="77"/>
    </location>
</feature>
<organism evidence="3 4">
    <name type="scientific">Eutrema salsugineum</name>
    <name type="common">Saltwater cress</name>
    <name type="synonym">Sisymbrium salsugineum</name>
    <dbReference type="NCBI Taxonomy" id="72664"/>
    <lineage>
        <taxon>Eukaryota</taxon>
        <taxon>Viridiplantae</taxon>
        <taxon>Streptophyta</taxon>
        <taxon>Embryophyta</taxon>
        <taxon>Tracheophyta</taxon>
        <taxon>Spermatophyta</taxon>
        <taxon>Magnoliopsida</taxon>
        <taxon>eudicotyledons</taxon>
        <taxon>Gunneridae</taxon>
        <taxon>Pentapetalae</taxon>
        <taxon>rosids</taxon>
        <taxon>malvids</taxon>
        <taxon>Brassicales</taxon>
        <taxon>Brassicaceae</taxon>
        <taxon>Eutremeae</taxon>
        <taxon>Eutrema</taxon>
    </lineage>
</organism>
<feature type="compositionally biased region" description="Low complexity" evidence="1">
    <location>
        <begin position="59"/>
        <end position="75"/>
    </location>
</feature>